<feature type="compositionally biased region" description="Polar residues" evidence="1">
    <location>
        <begin position="44"/>
        <end position="54"/>
    </location>
</feature>
<name>A0A8H4RHW7_9HELO</name>
<reference evidence="2 3" key="1">
    <citation type="submission" date="2020-03" db="EMBL/GenBank/DDBJ databases">
        <title>Draft Genome Sequence of Cudoniella acicularis.</title>
        <authorList>
            <person name="Buettner E."/>
            <person name="Kellner H."/>
        </authorList>
    </citation>
    <scope>NUCLEOTIDE SEQUENCE [LARGE SCALE GENOMIC DNA]</scope>
    <source>
        <strain evidence="2 3">DSM 108380</strain>
    </source>
</reference>
<organism evidence="2 3">
    <name type="scientific">Cudoniella acicularis</name>
    <dbReference type="NCBI Taxonomy" id="354080"/>
    <lineage>
        <taxon>Eukaryota</taxon>
        <taxon>Fungi</taxon>
        <taxon>Dikarya</taxon>
        <taxon>Ascomycota</taxon>
        <taxon>Pezizomycotina</taxon>
        <taxon>Leotiomycetes</taxon>
        <taxon>Helotiales</taxon>
        <taxon>Tricladiaceae</taxon>
        <taxon>Cudoniella</taxon>
    </lineage>
</organism>
<gene>
    <name evidence="2" type="ORF">G7Y89_g9126</name>
</gene>
<proteinExistence type="predicted"/>
<keyword evidence="3" id="KW-1185">Reference proteome</keyword>
<evidence type="ECO:0000313" key="3">
    <source>
        <dbReference type="Proteomes" id="UP000566819"/>
    </source>
</evidence>
<protein>
    <submittedName>
        <fullName evidence="2">Uncharacterized protein</fullName>
    </submittedName>
</protein>
<evidence type="ECO:0000313" key="2">
    <source>
        <dbReference type="EMBL" id="KAF4629016.1"/>
    </source>
</evidence>
<feature type="region of interest" description="Disordered" evidence="1">
    <location>
        <begin position="27"/>
        <end position="54"/>
    </location>
</feature>
<dbReference type="Proteomes" id="UP000566819">
    <property type="component" value="Unassembled WGS sequence"/>
</dbReference>
<evidence type="ECO:0000256" key="1">
    <source>
        <dbReference type="SAM" id="MobiDB-lite"/>
    </source>
</evidence>
<dbReference type="EMBL" id="JAAMPI010000731">
    <property type="protein sequence ID" value="KAF4629016.1"/>
    <property type="molecule type" value="Genomic_DNA"/>
</dbReference>
<dbReference type="OrthoDB" id="5131365at2759"/>
<comment type="caution">
    <text evidence="2">The sequence shown here is derived from an EMBL/GenBank/DDBJ whole genome shotgun (WGS) entry which is preliminary data.</text>
</comment>
<sequence>MQSTDYEIPPFEQHMFDNYHYELDFSTPDRHSFAGDPPEEGRQPTPQSSDKESSSVFNYTIVWKLQLRKGRITSLTEDTIEDVDVAPGAYWRLLNIKPSVSKMTLRTALSTTPPP</sequence>
<accession>A0A8H4RHW7</accession>
<dbReference type="AlphaFoldDB" id="A0A8H4RHW7"/>